<keyword evidence="7 10" id="KW-0472">Membrane</keyword>
<dbReference type="Proteomes" id="UP000830454">
    <property type="component" value="Chromosome"/>
</dbReference>
<accession>A0ABY4HMP6</accession>
<proteinExistence type="inferred from homology"/>
<evidence type="ECO:0000256" key="6">
    <source>
        <dbReference type="ARBA" id="ARBA00023077"/>
    </source>
</evidence>
<evidence type="ECO:0000256" key="4">
    <source>
        <dbReference type="ARBA" id="ARBA00022692"/>
    </source>
</evidence>
<dbReference type="EMBL" id="CP090145">
    <property type="protein sequence ID" value="UOX34106.1"/>
    <property type="molecule type" value="Genomic_DNA"/>
</dbReference>
<evidence type="ECO:0000313" key="15">
    <source>
        <dbReference type="EMBL" id="UOX34106.1"/>
    </source>
</evidence>
<evidence type="ECO:0000256" key="7">
    <source>
        <dbReference type="ARBA" id="ARBA00023136"/>
    </source>
</evidence>
<dbReference type="Gene3D" id="2.60.40.1120">
    <property type="entry name" value="Carboxypeptidase-like, regulatory domain"/>
    <property type="match status" value="1"/>
</dbReference>
<keyword evidence="8" id="KW-0675">Receptor</keyword>
<dbReference type="Pfam" id="PF13715">
    <property type="entry name" value="CarbopepD_reg_2"/>
    <property type="match status" value="1"/>
</dbReference>
<dbReference type="PANTHER" id="PTHR30069:SF29">
    <property type="entry name" value="HEMOGLOBIN AND HEMOGLOBIN-HAPTOGLOBIN-BINDING PROTEIN 1-RELATED"/>
    <property type="match status" value="1"/>
</dbReference>
<keyword evidence="6 11" id="KW-0798">TonB box</keyword>
<dbReference type="SUPFAM" id="SSF56935">
    <property type="entry name" value="Porins"/>
    <property type="match status" value="1"/>
</dbReference>
<evidence type="ECO:0000256" key="2">
    <source>
        <dbReference type="ARBA" id="ARBA00022448"/>
    </source>
</evidence>
<feature type="domain" description="TonB-dependent receptor-like beta-barrel" evidence="13">
    <location>
        <begin position="456"/>
        <end position="814"/>
    </location>
</feature>
<dbReference type="InterPro" id="IPR012910">
    <property type="entry name" value="Plug_dom"/>
</dbReference>
<gene>
    <name evidence="15" type="ORF">LXD69_01015</name>
</gene>
<dbReference type="InterPro" id="IPR023997">
    <property type="entry name" value="TonB-dep_OMP_SusC/RagA_CS"/>
</dbReference>
<evidence type="ECO:0000256" key="8">
    <source>
        <dbReference type="ARBA" id="ARBA00023170"/>
    </source>
</evidence>
<evidence type="ECO:0000259" key="13">
    <source>
        <dbReference type="Pfam" id="PF00593"/>
    </source>
</evidence>
<evidence type="ECO:0000256" key="5">
    <source>
        <dbReference type="ARBA" id="ARBA00022729"/>
    </source>
</evidence>
<feature type="domain" description="TonB-dependent receptor plug" evidence="14">
    <location>
        <begin position="115"/>
        <end position="240"/>
    </location>
</feature>
<reference evidence="15" key="1">
    <citation type="submission" date="2021-12" db="EMBL/GenBank/DDBJ databases">
        <authorList>
            <person name="Cha I.-T."/>
            <person name="Lee K.-E."/>
            <person name="Park S.-J."/>
        </authorList>
    </citation>
    <scope>NUCLEOTIDE SEQUENCE</scope>
    <source>
        <strain evidence="15">YSM-43</strain>
    </source>
</reference>
<dbReference type="PROSITE" id="PS52016">
    <property type="entry name" value="TONB_DEPENDENT_REC_3"/>
    <property type="match status" value="1"/>
</dbReference>
<keyword evidence="2 10" id="KW-0813">Transport</keyword>
<dbReference type="InterPro" id="IPR036942">
    <property type="entry name" value="Beta-barrel_TonB_sf"/>
</dbReference>
<dbReference type="RefSeq" id="WP_246916745.1">
    <property type="nucleotide sequence ID" value="NZ_CP090145.1"/>
</dbReference>
<dbReference type="Gene3D" id="2.170.130.10">
    <property type="entry name" value="TonB-dependent receptor, plug domain"/>
    <property type="match status" value="1"/>
</dbReference>
<keyword evidence="5 12" id="KW-0732">Signal</keyword>
<keyword evidence="9 10" id="KW-0998">Cell outer membrane</keyword>
<sequence length="1069" mass="116703">MKSKFNGLLTLLVIMLGQFIFAQVTTVSGTVTDQNGQPLPSVSILEKGSTNGTESDFDGNFRISVKQGTTLIFSYISMKTQEVVVNSTTLNVKMLEDVTTLEGVVVTALGISREKKSLGYATQEVKGDDISDTPVTNFADALSGEVAGLDIQSSGTMGGSTNIVVRGYNSISGNNQALIIIDGTPIINNTNNSADQRTGRGGYDYGNAAMDINPDDIESLNVLKGAAATALYGSRASNGAIIITTKKGKKGKGIGVSFTSSVTAGTVDMETLPKYQNRYGAGYDGDNTLNSTIDINGDGTNDLSVPFDLDASYGTAFDPNLNVYQWNSIYPELPGYLQATPWVAAKNTPNSIFKTGITYTNSVSFGKNTDTGSFRLGFTNKTQEGVMPNSEIKRNNLSFSASQNFTDKLKGSVDFSYINTSGRGRNGTGYSGGNLMQAFRQWWQTNVDISEQRNAFFSTGQNITWNPVSNTNRIPQYTDNPYWTLYKNYQNDSRDRYIGNFTLTQEVTSWFNILGRFSYDTYSELREERKDVGSNGVSDYTSSQRKTSEFNYDLMGTLNYDVNKNLTLDGLVGFNLRVNKLNSIEASTNGGLVTPGLFTLANSANPLTTDDYTKVDYTKKVDGVFAKIGLGYKGTYYLDATARRDRSSSLPSDNNTYFYPSVSASLVFSNLIKQDWLSFGKFRANYAEVGNDTDPYQIFNTYEITPGFGGASSATNPSFFNNPNLKAEKSKDIELGLEIQLFKNRFGFDFSYYQRKTIDLITPIDVSTATGGTNVWLNGADMENKGLEVMVNGTPIKTENFSWDIKLNYAQNRSEVTRLAEDIEFIQLASVQGGITLGAALGEPFGVIRGKDYIYHENGQPIIGTDGYYLKTSSNNNVIGNINPDWTGGVKNNLKYKNLNLSFLIDIQKGGDVFSLDTWYGYYSGLYDFTAGNNHLGNPLRDPVSAGGGVILDGVQADGSQNTVVADASFADTSPWGVANDPQAAHVYDASFVKLREVTIGYTFSDKLTQSLSLQRLSLSIIGRNLWIIHKNTPYSDPESGLSSGNIQGYQSGAYPSVREIGASLKLEF</sequence>
<feature type="chain" id="PRO_5045896617" evidence="12">
    <location>
        <begin position="23"/>
        <end position="1069"/>
    </location>
</feature>
<feature type="signal peptide" evidence="12">
    <location>
        <begin position="1"/>
        <end position="22"/>
    </location>
</feature>
<comment type="subcellular location">
    <subcellularLocation>
        <location evidence="1 10">Cell outer membrane</location>
        <topology evidence="1 10">Multi-pass membrane protein</topology>
    </subcellularLocation>
</comment>
<organism evidence="15 16">
    <name type="scientific">Flavobacterium sediminilitoris</name>
    <dbReference type="NCBI Taxonomy" id="2024526"/>
    <lineage>
        <taxon>Bacteria</taxon>
        <taxon>Pseudomonadati</taxon>
        <taxon>Bacteroidota</taxon>
        <taxon>Flavobacteriia</taxon>
        <taxon>Flavobacteriales</taxon>
        <taxon>Flavobacteriaceae</taxon>
        <taxon>Flavobacterium</taxon>
    </lineage>
</organism>
<protein>
    <submittedName>
        <fullName evidence="15">SusC/RagA family TonB-linked outer membrane protein</fullName>
    </submittedName>
</protein>
<dbReference type="InterPro" id="IPR008969">
    <property type="entry name" value="CarboxyPept-like_regulatory"/>
</dbReference>
<evidence type="ECO:0000256" key="9">
    <source>
        <dbReference type="ARBA" id="ARBA00023237"/>
    </source>
</evidence>
<dbReference type="Gene3D" id="2.40.170.20">
    <property type="entry name" value="TonB-dependent receptor, beta-barrel domain"/>
    <property type="match status" value="1"/>
</dbReference>
<keyword evidence="4 10" id="KW-0812">Transmembrane</keyword>
<evidence type="ECO:0000259" key="14">
    <source>
        <dbReference type="Pfam" id="PF07715"/>
    </source>
</evidence>
<dbReference type="Pfam" id="PF07715">
    <property type="entry name" value="Plug"/>
    <property type="match status" value="1"/>
</dbReference>
<name>A0ABY4HMP6_9FLAO</name>
<dbReference type="InterPro" id="IPR037066">
    <property type="entry name" value="Plug_dom_sf"/>
</dbReference>
<reference evidence="15" key="2">
    <citation type="submission" date="2022-04" db="EMBL/GenBank/DDBJ databases">
        <title>Complete Genome Sequence of Flavobacterium sediminilitoris YSM-43, Isolated from a Tidal Sediment.</title>
        <authorList>
            <person name="Lee P.A."/>
        </authorList>
    </citation>
    <scope>NUCLEOTIDE SEQUENCE</scope>
    <source>
        <strain evidence="15">YSM-43</strain>
    </source>
</reference>
<dbReference type="PANTHER" id="PTHR30069">
    <property type="entry name" value="TONB-DEPENDENT OUTER MEMBRANE RECEPTOR"/>
    <property type="match status" value="1"/>
</dbReference>
<evidence type="ECO:0000256" key="10">
    <source>
        <dbReference type="PROSITE-ProRule" id="PRU01360"/>
    </source>
</evidence>
<dbReference type="Pfam" id="PF00593">
    <property type="entry name" value="TonB_dep_Rec_b-barrel"/>
    <property type="match status" value="1"/>
</dbReference>
<evidence type="ECO:0000256" key="1">
    <source>
        <dbReference type="ARBA" id="ARBA00004571"/>
    </source>
</evidence>
<evidence type="ECO:0000256" key="12">
    <source>
        <dbReference type="SAM" id="SignalP"/>
    </source>
</evidence>
<evidence type="ECO:0000256" key="3">
    <source>
        <dbReference type="ARBA" id="ARBA00022452"/>
    </source>
</evidence>
<dbReference type="InterPro" id="IPR023996">
    <property type="entry name" value="TonB-dep_OMP_SusC/RagA"/>
</dbReference>
<dbReference type="InterPro" id="IPR039426">
    <property type="entry name" value="TonB-dep_rcpt-like"/>
</dbReference>
<keyword evidence="16" id="KW-1185">Reference proteome</keyword>
<dbReference type="NCBIfam" id="TIGR04056">
    <property type="entry name" value="OMP_RagA_SusC"/>
    <property type="match status" value="1"/>
</dbReference>
<dbReference type="SUPFAM" id="SSF49464">
    <property type="entry name" value="Carboxypeptidase regulatory domain-like"/>
    <property type="match status" value="1"/>
</dbReference>
<evidence type="ECO:0000313" key="16">
    <source>
        <dbReference type="Proteomes" id="UP000830454"/>
    </source>
</evidence>
<keyword evidence="3 10" id="KW-1134">Transmembrane beta strand</keyword>
<comment type="similarity">
    <text evidence="10 11">Belongs to the TonB-dependent receptor family.</text>
</comment>
<dbReference type="NCBIfam" id="TIGR04057">
    <property type="entry name" value="SusC_RagA_signa"/>
    <property type="match status" value="1"/>
</dbReference>
<evidence type="ECO:0000256" key="11">
    <source>
        <dbReference type="RuleBase" id="RU003357"/>
    </source>
</evidence>
<dbReference type="InterPro" id="IPR000531">
    <property type="entry name" value="Beta-barrel_TonB"/>
</dbReference>